<keyword evidence="7" id="KW-0238">DNA-binding</keyword>
<proteinExistence type="predicted"/>
<dbReference type="CDD" id="cd09634">
    <property type="entry name" value="Cas1_I-II-III"/>
    <property type="match status" value="1"/>
</dbReference>
<dbReference type="InterPro" id="IPR042206">
    <property type="entry name" value="CRISPR-assoc_Cas1_C"/>
</dbReference>
<dbReference type="PANTHER" id="PTHR34353">
    <property type="entry name" value="CRISPR-ASSOCIATED ENDONUCLEASE CAS1 1"/>
    <property type="match status" value="1"/>
</dbReference>
<dbReference type="InterPro" id="IPR002729">
    <property type="entry name" value="CRISPR-assoc_Cas1"/>
</dbReference>
<dbReference type="GO" id="GO:0004519">
    <property type="term" value="F:endonuclease activity"/>
    <property type="evidence" value="ECO:0007669"/>
    <property type="project" value="UniProtKB-KW"/>
</dbReference>
<accession>A0A426TWL4</accession>
<keyword evidence="6" id="KW-0051">Antiviral defense</keyword>
<evidence type="ECO:0000256" key="4">
    <source>
        <dbReference type="ARBA" id="ARBA00022801"/>
    </source>
</evidence>
<evidence type="ECO:0000256" key="1">
    <source>
        <dbReference type="ARBA" id="ARBA00022722"/>
    </source>
</evidence>
<evidence type="ECO:0000256" key="3">
    <source>
        <dbReference type="ARBA" id="ARBA00022759"/>
    </source>
</evidence>
<keyword evidence="2" id="KW-0479">Metal-binding</keyword>
<keyword evidence="4" id="KW-0378">Hydrolase</keyword>
<sequence length="190" mass="21633">MSGFQLSAIGYRLSAIGYRLSDLVFDPSWQFTDRNRRPPTDPVNATLSLGYTLLQHHILGAVQSVGFDPYLGFLHQPDYHRPSLALDMMEEFRPLIIDSLVLRCCSDGRLTPADFTTGDSASRYAVRLSDEAKRRFIAAYEERLQVKLTHPEGADRGPGEVDYRRCFELQARRLVRAIQSGEAYEPMFTR</sequence>
<dbReference type="GO" id="GO:0003677">
    <property type="term" value="F:DNA binding"/>
    <property type="evidence" value="ECO:0007669"/>
    <property type="project" value="UniProtKB-KW"/>
</dbReference>
<evidence type="ECO:0000256" key="2">
    <source>
        <dbReference type="ARBA" id="ARBA00022723"/>
    </source>
</evidence>
<evidence type="ECO:0000256" key="8">
    <source>
        <dbReference type="ARBA" id="ARBA00023211"/>
    </source>
</evidence>
<dbReference type="InterPro" id="IPR050646">
    <property type="entry name" value="Cas1"/>
</dbReference>
<protein>
    <submittedName>
        <fullName evidence="10">CRISPR-associated endonuclease Cas1</fullName>
    </submittedName>
</protein>
<evidence type="ECO:0000256" key="7">
    <source>
        <dbReference type="ARBA" id="ARBA00023125"/>
    </source>
</evidence>
<dbReference type="GO" id="GO:0043571">
    <property type="term" value="P:maintenance of CRISPR repeat elements"/>
    <property type="evidence" value="ECO:0007669"/>
    <property type="project" value="InterPro"/>
</dbReference>
<evidence type="ECO:0000313" key="11">
    <source>
        <dbReference type="Proteomes" id="UP000280307"/>
    </source>
</evidence>
<reference evidence="10 11" key="1">
    <citation type="submission" date="2018-12" db="EMBL/GenBank/DDBJ databases">
        <title>Genome Sequence of Candidatus Viridilinea halotolerans isolated from saline sulfide-rich spring.</title>
        <authorList>
            <person name="Grouzdev D.S."/>
            <person name="Burganskaya E.I."/>
            <person name="Krutkina M.S."/>
            <person name="Sukhacheva M.V."/>
            <person name="Gorlenko V.M."/>
        </authorList>
    </citation>
    <scope>NUCLEOTIDE SEQUENCE [LARGE SCALE GENOMIC DNA]</scope>
    <source>
        <strain evidence="10">Chok-6</strain>
    </source>
</reference>
<evidence type="ECO:0000256" key="6">
    <source>
        <dbReference type="ARBA" id="ARBA00023118"/>
    </source>
</evidence>
<dbReference type="NCBIfam" id="TIGR00287">
    <property type="entry name" value="cas1"/>
    <property type="match status" value="1"/>
</dbReference>
<dbReference type="GO" id="GO:0046872">
    <property type="term" value="F:metal ion binding"/>
    <property type="evidence" value="ECO:0007669"/>
    <property type="project" value="UniProtKB-KW"/>
</dbReference>
<dbReference type="GO" id="GO:0016787">
    <property type="term" value="F:hydrolase activity"/>
    <property type="evidence" value="ECO:0007669"/>
    <property type="project" value="UniProtKB-KW"/>
</dbReference>
<evidence type="ECO:0000256" key="5">
    <source>
        <dbReference type="ARBA" id="ARBA00022842"/>
    </source>
</evidence>
<keyword evidence="1" id="KW-0540">Nuclease</keyword>
<evidence type="ECO:0000256" key="9">
    <source>
        <dbReference type="ARBA" id="ARBA00038592"/>
    </source>
</evidence>
<dbReference type="EMBL" id="RSAS01000565">
    <property type="protein sequence ID" value="RRR69994.1"/>
    <property type="molecule type" value="Genomic_DNA"/>
</dbReference>
<keyword evidence="8" id="KW-0464">Manganese</keyword>
<dbReference type="Pfam" id="PF01867">
    <property type="entry name" value="Cas_Cas1"/>
    <property type="match status" value="1"/>
</dbReference>
<name>A0A426TWL4_9CHLR</name>
<dbReference type="PANTHER" id="PTHR34353:SF2">
    <property type="entry name" value="CRISPR-ASSOCIATED ENDONUCLEASE CAS1 1"/>
    <property type="match status" value="1"/>
</dbReference>
<organism evidence="10 11">
    <name type="scientific">Candidatus Viridilinea halotolerans</name>
    <dbReference type="NCBI Taxonomy" id="2491704"/>
    <lineage>
        <taxon>Bacteria</taxon>
        <taxon>Bacillati</taxon>
        <taxon>Chloroflexota</taxon>
        <taxon>Chloroflexia</taxon>
        <taxon>Chloroflexales</taxon>
        <taxon>Chloroflexineae</taxon>
        <taxon>Oscillochloridaceae</taxon>
        <taxon>Candidatus Viridilinea</taxon>
    </lineage>
</organism>
<keyword evidence="3 10" id="KW-0255">Endonuclease</keyword>
<comment type="subunit">
    <text evidence="9">Homodimer, forms a heterotetramer with a Cas2 homodimer.</text>
</comment>
<dbReference type="Proteomes" id="UP000280307">
    <property type="component" value="Unassembled WGS sequence"/>
</dbReference>
<comment type="caution">
    <text evidence="10">The sequence shown here is derived from an EMBL/GenBank/DDBJ whole genome shotgun (WGS) entry which is preliminary data.</text>
</comment>
<dbReference type="GO" id="GO:0051607">
    <property type="term" value="P:defense response to virus"/>
    <property type="evidence" value="ECO:0007669"/>
    <property type="project" value="UniProtKB-KW"/>
</dbReference>
<dbReference type="AlphaFoldDB" id="A0A426TWL4"/>
<evidence type="ECO:0000313" key="10">
    <source>
        <dbReference type="EMBL" id="RRR69994.1"/>
    </source>
</evidence>
<dbReference type="Gene3D" id="1.20.120.920">
    <property type="entry name" value="CRISPR-associated endonuclease Cas1, C-terminal domain"/>
    <property type="match status" value="1"/>
</dbReference>
<gene>
    <name evidence="10" type="primary">cas1</name>
    <name evidence="10" type="ORF">EI684_14130</name>
</gene>
<keyword evidence="5" id="KW-0460">Magnesium</keyword>